<evidence type="ECO:0000313" key="1">
    <source>
        <dbReference type="EMBL" id="KJY56715.1"/>
    </source>
</evidence>
<dbReference type="PATRIC" id="fig|1218507.3.peg.1241"/>
<sequence length="111" mass="12937">MFEKMLVPIYVCFLIITNQIPLNHNSWTDRADPTIDEAISYAKVPANTQEYLNVQAIDPETGKKLPYKIKRVGGYEPGRQYIRIDHKGQYVRKIDYISKTTYLKAIKQDNE</sequence>
<accession>A0A0F4LDN1</accession>
<dbReference type="HOGENOM" id="CLU_159266_0_0_9"/>
<dbReference type="AlphaFoldDB" id="A0A0F4LDN1"/>
<evidence type="ECO:0000313" key="2">
    <source>
        <dbReference type="Proteomes" id="UP000033531"/>
    </source>
</evidence>
<dbReference type="EMBL" id="JXLI01000010">
    <property type="protein sequence ID" value="KJY56715.1"/>
    <property type="molecule type" value="Genomic_DNA"/>
</dbReference>
<dbReference type="OrthoDB" id="2325008at2"/>
<organism evidence="1 2">
    <name type="scientific">Lactobacillus melliventris</name>
    <dbReference type="NCBI Taxonomy" id="1218507"/>
    <lineage>
        <taxon>Bacteria</taxon>
        <taxon>Bacillati</taxon>
        <taxon>Bacillota</taxon>
        <taxon>Bacilli</taxon>
        <taxon>Lactobacillales</taxon>
        <taxon>Lactobacillaceae</taxon>
        <taxon>Lactobacillus</taxon>
    </lineage>
</organism>
<gene>
    <name evidence="1" type="ORF">JF74_10670</name>
</gene>
<name>A0A0F4LDN1_9LACO</name>
<dbReference type="Proteomes" id="UP000033531">
    <property type="component" value="Unassembled WGS sequence"/>
</dbReference>
<proteinExistence type="predicted"/>
<comment type="caution">
    <text evidence="1">The sequence shown here is derived from an EMBL/GenBank/DDBJ whole genome shotgun (WGS) entry which is preliminary data.</text>
</comment>
<reference evidence="1 2" key="1">
    <citation type="submission" date="2015-01" db="EMBL/GenBank/DDBJ databases">
        <title>Comparative genomics of the lactic acid bacteria isolated from the honey bee gut.</title>
        <authorList>
            <person name="Ellegaard K.M."/>
            <person name="Tamarit D."/>
            <person name="Javelind E."/>
            <person name="Olofsson T."/>
            <person name="Andersson S.G."/>
            <person name="Vasquez A."/>
        </authorList>
    </citation>
    <scope>NUCLEOTIDE SEQUENCE [LARGE SCALE GENOMIC DNA]</scope>
    <source>
        <strain evidence="1 2">Hma8</strain>
    </source>
</reference>
<evidence type="ECO:0008006" key="3">
    <source>
        <dbReference type="Google" id="ProtNLM"/>
    </source>
</evidence>
<protein>
    <recommendedName>
        <fullName evidence="3">YxeA family protein</fullName>
    </recommendedName>
</protein>
<dbReference type="RefSeq" id="WP_052724653.1">
    <property type="nucleotide sequence ID" value="NZ_JBHTMT010000001.1"/>
</dbReference>